<feature type="region of interest" description="Disordered" evidence="2">
    <location>
        <begin position="270"/>
        <end position="297"/>
    </location>
</feature>
<dbReference type="OrthoDB" id="2150041at2759"/>
<evidence type="ECO:0000313" key="4">
    <source>
        <dbReference type="Proteomes" id="UP000193920"/>
    </source>
</evidence>
<feature type="compositionally biased region" description="Polar residues" evidence="2">
    <location>
        <begin position="1"/>
        <end position="16"/>
    </location>
</feature>
<comment type="caution">
    <text evidence="3">The sequence shown here is derived from an EMBL/GenBank/DDBJ whole genome shotgun (WGS) entry which is preliminary data.</text>
</comment>
<feature type="compositionally biased region" description="Basic and acidic residues" evidence="2">
    <location>
        <begin position="509"/>
        <end position="520"/>
    </location>
</feature>
<feature type="compositionally biased region" description="Basic and acidic residues" evidence="2">
    <location>
        <begin position="72"/>
        <end position="88"/>
    </location>
</feature>
<evidence type="ECO:0000256" key="2">
    <source>
        <dbReference type="SAM" id="MobiDB-lite"/>
    </source>
</evidence>
<accession>A0A1Y2CYW3</accession>
<proteinExistence type="predicted"/>
<feature type="region of interest" description="Disordered" evidence="2">
    <location>
        <begin position="1"/>
        <end position="88"/>
    </location>
</feature>
<reference evidence="3 4" key="1">
    <citation type="submission" date="2016-08" db="EMBL/GenBank/DDBJ databases">
        <title>A Parts List for Fungal Cellulosomes Revealed by Comparative Genomics.</title>
        <authorList>
            <consortium name="DOE Joint Genome Institute"/>
            <person name="Haitjema C.H."/>
            <person name="Gilmore S.P."/>
            <person name="Henske J.K."/>
            <person name="Solomon K.V."/>
            <person name="De Groot R."/>
            <person name="Kuo A."/>
            <person name="Mondo S.J."/>
            <person name="Salamov A.A."/>
            <person name="Labutti K."/>
            <person name="Zhao Z."/>
            <person name="Chiniquy J."/>
            <person name="Barry K."/>
            <person name="Brewer H.M."/>
            <person name="Purvine S.O."/>
            <person name="Wright A.T."/>
            <person name="Boxma B."/>
            <person name="Van Alen T."/>
            <person name="Hackstein J.H."/>
            <person name="Baker S.E."/>
            <person name="Grigoriev I.V."/>
            <person name="O'Malley M.A."/>
        </authorList>
    </citation>
    <scope>NUCLEOTIDE SEQUENCE [LARGE SCALE GENOMIC DNA]</scope>
    <source>
        <strain evidence="3 4">G1</strain>
    </source>
</reference>
<feature type="compositionally biased region" description="Polar residues" evidence="2">
    <location>
        <begin position="523"/>
        <end position="535"/>
    </location>
</feature>
<feature type="compositionally biased region" description="Basic and acidic residues" evidence="2">
    <location>
        <begin position="186"/>
        <end position="195"/>
    </location>
</feature>
<keyword evidence="4" id="KW-1185">Reference proteome</keyword>
<feature type="region of interest" description="Disordered" evidence="2">
    <location>
        <begin position="186"/>
        <end position="217"/>
    </location>
</feature>
<keyword evidence="1" id="KW-0175">Coiled coil</keyword>
<gene>
    <name evidence="3" type="ORF">LY90DRAFT_508211</name>
</gene>
<dbReference type="AlphaFoldDB" id="A0A1Y2CYW3"/>
<dbReference type="EMBL" id="MCOG01000093">
    <property type="protein sequence ID" value="ORY52232.1"/>
    <property type="molecule type" value="Genomic_DNA"/>
</dbReference>
<organism evidence="3 4">
    <name type="scientific">Neocallimastix californiae</name>
    <dbReference type="NCBI Taxonomy" id="1754190"/>
    <lineage>
        <taxon>Eukaryota</taxon>
        <taxon>Fungi</taxon>
        <taxon>Fungi incertae sedis</taxon>
        <taxon>Chytridiomycota</taxon>
        <taxon>Chytridiomycota incertae sedis</taxon>
        <taxon>Neocallimastigomycetes</taxon>
        <taxon>Neocallimastigales</taxon>
        <taxon>Neocallimastigaceae</taxon>
        <taxon>Neocallimastix</taxon>
    </lineage>
</organism>
<evidence type="ECO:0000256" key="1">
    <source>
        <dbReference type="SAM" id="Coils"/>
    </source>
</evidence>
<protein>
    <submittedName>
        <fullName evidence="3">Uncharacterized protein</fullName>
    </submittedName>
</protein>
<feature type="region of interest" description="Disordered" evidence="2">
    <location>
        <begin position="503"/>
        <end position="537"/>
    </location>
</feature>
<evidence type="ECO:0000313" key="3">
    <source>
        <dbReference type="EMBL" id="ORY52232.1"/>
    </source>
</evidence>
<sequence length="735" mass="83738">MPNNNFNQGDEWQVQVSKRKKNNQRKQKKNQKYSSKEQLINKNKRDNSYYYQTSKKAKEQNGNRNKNGKRSNKFENKMKKQNRGRDNILDSISIERNKNLNVVKSKSLLKIQFERQQNDEKKSSIDINSKELVVPKKTISEMSDATAVSVTSLASDSNSMTSSTLTQTNSLKDQIDDNKNTEIIDKKDGSKEKLSETTLLNKENDEKEQMESSSKITSISISVSQKSSSSITINTVNTNGIISQMKKNSVVLEQKDEIIRRLESHCSLSSSSVTSFDSDESSKSEDNSGDDNESVITAKNDGDYLKLTEIKKASESKKCNEKINEKEIKKEEKNDKDSKKEDMTKKVLEFNFKNYTDVKPFIPKHLKVQQEQSKIEITTPKAQVVKHHNHPKAITEKKQYENENISGRKSKEINKIIRIDPSCLHQKDGHIVTIPSYVMNMKNGKNNVSNAQEVLQRNIKQKTNELQESKKKKFEELRKYLDNNGNNDDSSQGYQSLPICENESSNAAKKTEEKVVERPQVRKTMSNSTLEVSSTLKDKEHQRTSSYTMINIEYRNECVCDSICQLDVSNRIENEYNNVKCYNDPMEQSLSRVKPTSIKKSRSIQNITTTLSRKGSNHQLLLGSGGCMTVTHTITTCNLAPRLRTSKSFSWLKGTRTGLENTHITTVSTTTTTSHTNTLYTNLIGSKSYYPIVVLPTASVQQLSVETTSRKLRNSSSLPNMMKEIEDNNFKLDLF</sequence>
<feature type="coiled-coil region" evidence="1">
    <location>
        <begin position="445"/>
        <end position="472"/>
    </location>
</feature>
<feature type="compositionally biased region" description="Basic residues" evidence="2">
    <location>
        <begin position="17"/>
        <end position="31"/>
    </location>
</feature>
<dbReference type="Proteomes" id="UP000193920">
    <property type="component" value="Unassembled WGS sequence"/>
</dbReference>
<name>A0A1Y2CYW3_9FUNG</name>